<name>A0A8S1DRP5_9INSE</name>
<keyword evidence="1" id="KW-0175">Coiled coil</keyword>
<sequence>MNHLQQILCLVLVAVATRSFVSTAAIENATPSSANKVNALAAVAPPQQQQQDDVAQLESLKDATKSTPAKQSAAAAKLPADLVAKRLTHAAFPSASQPLVGPRSLDVVAREMGVTPMQLAEYVFWTGDERGVSLAIQEFLQQGLISREEAVTFLREIRQSISILQNYYAERKAEQQEVEQEALERAAALQEALAISRLRQEQQKQQQLQESKAMNEEEYSDLLQHLKDSDAQFTEFSLEEVIYQLAKMLFSQNLVTGNGQAEAQKVMKKFSAFLKEEKSQMPQQLQRKVFEVLSAALVDAMREQPLTDAAVSTAAPAKKPSRKT</sequence>
<dbReference type="AlphaFoldDB" id="A0A8S1DRP5"/>
<feature type="chain" id="PRO_5035949581" evidence="2">
    <location>
        <begin position="20"/>
        <end position="324"/>
    </location>
</feature>
<protein>
    <submittedName>
        <fullName evidence="3">Uncharacterized protein</fullName>
    </submittedName>
</protein>
<evidence type="ECO:0000256" key="1">
    <source>
        <dbReference type="SAM" id="Coils"/>
    </source>
</evidence>
<evidence type="ECO:0000313" key="4">
    <source>
        <dbReference type="Proteomes" id="UP000494165"/>
    </source>
</evidence>
<dbReference type="EMBL" id="CADEPI010000310">
    <property type="protein sequence ID" value="CAB3383441.1"/>
    <property type="molecule type" value="Genomic_DNA"/>
</dbReference>
<dbReference type="OrthoDB" id="6348293at2759"/>
<accession>A0A8S1DRP5</accession>
<reference evidence="3 4" key="1">
    <citation type="submission" date="2020-04" db="EMBL/GenBank/DDBJ databases">
        <authorList>
            <person name="Alioto T."/>
            <person name="Alioto T."/>
            <person name="Gomez Garrido J."/>
        </authorList>
    </citation>
    <scope>NUCLEOTIDE SEQUENCE [LARGE SCALE GENOMIC DNA]</scope>
</reference>
<feature type="signal peptide" evidence="2">
    <location>
        <begin position="1"/>
        <end position="19"/>
    </location>
</feature>
<feature type="coiled-coil region" evidence="1">
    <location>
        <begin position="164"/>
        <end position="218"/>
    </location>
</feature>
<proteinExistence type="predicted"/>
<gene>
    <name evidence="3" type="ORF">CLODIP_2_CD02137</name>
</gene>
<dbReference type="Proteomes" id="UP000494165">
    <property type="component" value="Unassembled WGS sequence"/>
</dbReference>
<keyword evidence="2" id="KW-0732">Signal</keyword>
<comment type="caution">
    <text evidence="3">The sequence shown here is derived from an EMBL/GenBank/DDBJ whole genome shotgun (WGS) entry which is preliminary data.</text>
</comment>
<organism evidence="3 4">
    <name type="scientific">Cloeon dipterum</name>
    <dbReference type="NCBI Taxonomy" id="197152"/>
    <lineage>
        <taxon>Eukaryota</taxon>
        <taxon>Metazoa</taxon>
        <taxon>Ecdysozoa</taxon>
        <taxon>Arthropoda</taxon>
        <taxon>Hexapoda</taxon>
        <taxon>Insecta</taxon>
        <taxon>Pterygota</taxon>
        <taxon>Palaeoptera</taxon>
        <taxon>Ephemeroptera</taxon>
        <taxon>Pisciforma</taxon>
        <taxon>Baetidae</taxon>
        <taxon>Cloeon</taxon>
    </lineage>
</organism>
<keyword evidence="4" id="KW-1185">Reference proteome</keyword>
<evidence type="ECO:0000256" key="2">
    <source>
        <dbReference type="SAM" id="SignalP"/>
    </source>
</evidence>
<evidence type="ECO:0000313" key="3">
    <source>
        <dbReference type="EMBL" id="CAB3383441.1"/>
    </source>
</evidence>